<evidence type="ECO:0000256" key="5">
    <source>
        <dbReference type="ARBA" id="ARBA00022771"/>
    </source>
</evidence>
<dbReference type="Pfam" id="PF22521">
    <property type="entry name" value="HypF_C_2"/>
    <property type="match status" value="1"/>
</dbReference>
<feature type="domain" description="YrdC-like" evidence="11">
    <location>
        <begin position="218"/>
        <end position="406"/>
    </location>
</feature>
<dbReference type="EMBL" id="CP003630">
    <property type="protein sequence ID" value="AFZ18829.1"/>
    <property type="molecule type" value="Genomic_DNA"/>
</dbReference>
<name>K9WGC0_9CYAN</name>
<dbReference type="InterPro" id="IPR043129">
    <property type="entry name" value="ATPase_NBD"/>
</dbReference>
<dbReference type="InterPro" id="IPR051060">
    <property type="entry name" value="Carbamoyltrans_HypF-like"/>
</dbReference>
<dbReference type="InterPro" id="IPR017945">
    <property type="entry name" value="DHBP_synth_RibB-like_a/b_dom"/>
</dbReference>
<comment type="pathway">
    <text evidence="1">Protein modification; [NiFe] hydrogenase maturation.</text>
</comment>
<dbReference type="SUPFAM" id="SSF54975">
    <property type="entry name" value="Acylphosphatase/BLUF domain-like"/>
    <property type="match status" value="1"/>
</dbReference>
<sequence>MVTTASGFIQNSTKRRLCLAVEGIVQGVGFRPFVYGLAKDVGVVGWVKNTDRGVSIDIEGTIEQLQVFQKRLEQDKPPHAFLQHIETEWMSLAGYTDFDIRPSDAADSSISTPKSALILPDLATCPACLHEIYDPANRRYRYPFTNCTHCGPRFSILRSLPYDRPNTTMQQFQMCPECRAEYQNPLDRRFHAQPNACPTCGPHLELWDRQGKTLASHDQALLQTANAIRQGKILAIKGLGGFHLVVDAGNETAVRTLRDRKRRPDKPLALMYPSLELIREHCQVSEEEEKLLCSSEAPIVLLQSKIQNLKSKIAPSVAPGNPDLGVMLPYTPLHHLLLSELGFPIVATSGNLSSEPICTDELDALNRLQNIADLFLVHDRPIARPVDDSIVRVVGEQPIVLHEHFKPHPSPPLTKGREQEVSPLTKGGLRGVSSIRAGGLIVLRRARGYAPFPITPPSKLTSHDSSIILAVGAHLKNTVALYLNHQILMSQHLGDLDNLSTIDRFQEAIHHLLNIYEVQPVAIATDAHPDYYSTQFANALIELNAQSKQATEQKRFPSALCPLPSAFRTSTPVIPVQHHYAHVLSCMVDNQLEPPVLGIAWDGTGYGLDGTIWGGEFLNIPANGFERTAHLRSFPLPGGEQAVKEPRRCALGLLYECFGNRAFEMVELAPLQAFSPQELKVLQTMLQRGLNTPKTSSAGRLFDAIAALLGLCQQASFEGQAAMQLEFAPNGFKTNETYPYELLCPVDSPMILDYSPMLNAILDDIHEQISQEIVAAKFHNTLIEGMVAIAKRVGVEQIVLTGGCFQNCYLLECAIARLNREGFSIYWHHRIPTNDGGIAAGQIMAALRVLQNQS</sequence>
<dbReference type="GO" id="GO:0016874">
    <property type="term" value="F:ligase activity"/>
    <property type="evidence" value="ECO:0007669"/>
    <property type="project" value="UniProtKB-KW"/>
</dbReference>
<dbReference type="Gene3D" id="3.30.420.40">
    <property type="match status" value="1"/>
</dbReference>
<dbReference type="PROSITE" id="PS51163">
    <property type="entry name" value="YRDC"/>
    <property type="match status" value="1"/>
</dbReference>
<keyword evidence="4" id="KW-0479">Metal-binding</keyword>
<dbReference type="PROSITE" id="PS51160">
    <property type="entry name" value="ACYLPHOSPHATASE_3"/>
    <property type="match status" value="1"/>
</dbReference>
<evidence type="ECO:0000256" key="2">
    <source>
        <dbReference type="ARBA" id="ARBA00008097"/>
    </source>
</evidence>
<dbReference type="EC" id="3.6.1.7" evidence="8"/>
<evidence type="ECO:0000259" key="10">
    <source>
        <dbReference type="PROSITE" id="PS51160"/>
    </source>
</evidence>
<dbReference type="Proteomes" id="UP000010471">
    <property type="component" value="Chromosome"/>
</dbReference>
<dbReference type="Pfam" id="PF07503">
    <property type="entry name" value="zf-HYPF"/>
    <property type="match status" value="2"/>
</dbReference>
<protein>
    <recommendedName>
        <fullName evidence="8">acylphosphatase</fullName>
        <ecNumber evidence="8">3.6.1.7</ecNumber>
    </recommendedName>
</protein>
<keyword evidence="13" id="KW-1185">Reference proteome</keyword>
<evidence type="ECO:0000256" key="1">
    <source>
        <dbReference type="ARBA" id="ARBA00004711"/>
    </source>
</evidence>
<comment type="similarity">
    <text evidence="2">Belongs to the carbamoyltransferase HypF family.</text>
</comment>
<proteinExistence type="inferred from homology"/>
<keyword evidence="3" id="KW-0436">Ligase</keyword>
<dbReference type="HOGENOM" id="CLU_009164_0_0_3"/>
<comment type="catalytic activity">
    <reaction evidence="8">
        <text>an acyl phosphate + H2O = a carboxylate + phosphate + H(+)</text>
        <dbReference type="Rhea" id="RHEA:14965"/>
        <dbReference type="ChEBI" id="CHEBI:15377"/>
        <dbReference type="ChEBI" id="CHEBI:15378"/>
        <dbReference type="ChEBI" id="CHEBI:29067"/>
        <dbReference type="ChEBI" id="CHEBI:43474"/>
        <dbReference type="ChEBI" id="CHEBI:59918"/>
        <dbReference type="EC" id="3.6.1.7"/>
    </reaction>
</comment>
<keyword evidence="5" id="KW-0863">Zinc-finger</keyword>
<dbReference type="GO" id="GO:0008270">
    <property type="term" value="F:zinc ion binding"/>
    <property type="evidence" value="ECO:0007669"/>
    <property type="project" value="UniProtKB-KW"/>
</dbReference>
<comment type="catalytic activity">
    <reaction evidence="7">
        <text>C-terminal L-cysteinyl-[HypE protein] + carbamoyl phosphate + ATP + H2O = C-terminal S-carboxamide-L-cysteinyl-[HypE protein] + AMP + phosphate + diphosphate + H(+)</text>
        <dbReference type="Rhea" id="RHEA:55636"/>
        <dbReference type="Rhea" id="RHEA-COMP:14247"/>
        <dbReference type="Rhea" id="RHEA-COMP:14392"/>
        <dbReference type="ChEBI" id="CHEBI:15377"/>
        <dbReference type="ChEBI" id="CHEBI:15378"/>
        <dbReference type="ChEBI" id="CHEBI:30616"/>
        <dbReference type="ChEBI" id="CHEBI:33019"/>
        <dbReference type="ChEBI" id="CHEBI:43474"/>
        <dbReference type="ChEBI" id="CHEBI:58228"/>
        <dbReference type="ChEBI" id="CHEBI:76913"/>
        <dbReference type="ChEBI" id="CHEBI:139126"/>
        <dbReference type="ChEBI" id="CHEBI:456215"/>
    </reaction>
</comment>
<evidence type="ECO:0000256" key="4">
    <source>
        <dbReference type="ARBA" id="ARBA00022723"/>
    </source>
</evidence>
<dbReference type="PANTHER" id="PTHR42959">
    <property type="entry name" value="CARBAMOYLTRANSFERASE"/>
    <property type="match status" value="1"/>
</dbReference>
<evidence type="ECO:0000256" key="7">
    <source>
        <dbReference type="ARBA" id="ARBA00048220"/>
    </source>
</evidence>
<feature type="domain" description="Acylphosphatase-like" evidence="10">
    <location>
        <begin position="16"/>
        <end position="102"/>
    </location>
</feature>
<dbReference type="InterPro" id="IPR001792">
    <property type="entry name" value="Acylphosphatase-like_dom"/>
</dbReference>
<dbReference type="STRING" id="1173027.Mic7113_3072"/>
<dbReference type="FunFam" id="3.30.420.40:FF:000124">
    <property type="entry name" value="Carbamoyltransferase HypF"/>
    <property type="match status" value="1"/>
</dbReference>
<dbReference type="Pfam" id="PF01300">
    <property type="entry name" value="Sua5_yciO_yrdC"/>
    <property type="match status" value="1"/>
</dbReference>
<dbReference type="Pfam" id="PF00708">
    <property type="entry name" value="Acylphosphatase"/>
    <property type="match status" value="1"/>
</dbReference>
<dbReference type="Pfam" id="PF17788">
    <property type="entry name" value="HypF_C"/>
    <property type="match status" value="1"/>
</dbReference>
<dbReference type="eggNOG" id="COG0068">
    <property type="taxonomic scope" value="Bacteria"/>
</dbReference>
<accession>K9WGC0</accession>
<dbReference type="RefSeq" id="WP_015182977.1">
    <property type="nucleotide sequence ID" value="NC_019738.1"/>
</dbReference>
<dbReference type="UniPathway" id="UPA00335"/>
<dbReference type="InterPro" id="IPR036046">
    <property type="entry name" value="Acylphosphatase-like_dom_sf"/>
</dbReference>
<dbReference type="InterPro" id="IPR011125">
    <property type="entry name" value="Znf_HypF"/>
</dbReference>
<dbReference type="InterPro" id="IPR006070">
    <property type="entry name" value="Sua5-like_dom"/>
</dbReference>
<keyword evidence="6" id="KW-0862">Zinc</keyword>
<dbReference type="GO" id="GO:0051604">
    <property type="term" value="P:protein maturation"/>
    <property type="evidence" value="ECO:0007669"/>
    <property type="project" value="TreeGrafter"/>
</dbReference>
<keyword evidence="8" id="KW-0378">Hydrolase</keyword>
<dbReference type="PIRSF" id="PIRSF006256">
    <property type="entry name" value="CMPcnvr_hdrg_mat"/>
    <property type="match status" value="1"/>
</dbReference>
<evidence type="ECO:0000313" key="12">
    <source>
        <dbReference type="EMBL" id="AFZ18829.1"/>
    </source>
</evidence>
<feature type="active site" evidence="8">
    <location>
        <position position="31"/>
    </location>
</feature>
<dbReference type="PANTHER" id="PTHR42959:SF1">
    <property type="entry name" value="CARBAMOYLTRANSFERASE HYPF"/>
    <property type="match status" value="1"/>
</dbReference>
<reference evidence="12 13" key="1">
    <citation type="submission" date="2012-06" db="EMBL/GenBank/DDBJ databases">
        <title>Finished chromosome of genome of Microcoleus sp. PCC 7113.</title>
        <authorList>
            <consortium name="US DOE Joint Genome Institute"/>
            <person name="Gugger M."/>
            <person name="Coursin T."/>
            <person name="Rippka R."/>
            <person name="Tandeau De Marsac N."/>
            <person name="Huntemann M."/>
            <person name="Wei C.-L."/>
            <person name="Han J."/>
            <person name="Detter J.C."/>
            <person name="Han C."/>
            <person name="Tapia R."/>
            <person name="Chen A."/>
            <person name="Kyrpides N."/>
            <person name="Mavromatis K."/>
            <person name="Markowitz V."/>
            <person name="Szeto E."/>
            <person name="Ivanova N."/>
            <person name="Pagani I."/>
            <person name="Pati A."/>
            <person name="Goodwin L."/>
            <person name="Nordberg H.P."/>
            <person name="Cantor M.N."/>
            <person name="Hua S.X."/>
            <person name="Woyke T."/>
            <person name="Kerfeld C.A."/>
        </authorList>
    </citation>
    <scope>NUCLEOTIDE SEQUENCE [LARGE SCALE GENOMIC DNA]</scope>
    <source>
        <strain evidence="12 13">PCC 7113</strain>
    </source>
</reference>
<dbReference type="NCBIfam" id="TIGR00143">
    <property type="entry name" value="hypF"/>
    <property type="match status" value="1"/>
</dbReference>
<dbReference type="OrthoDB" id="9808093at2"/>
<gene>
    <name evidence="12" type="ORF">Mic7113_3072</name>
</gene>
<dbReference type="InterPro" id="IPR004421">
    <property type="entry name" value="Carbamoyltransferase_HypF"/>
</dbReference>
<dbReference type="SUPFAM" id="SSF53067">
    <property type="entry name" value="Actin-like ATPase domain"/>
    <property type="match status" value="1"/>
</dbReference>
<dbReference type="InterPro" id="IPR041440">
    <property type="entry name" value="HypF_C"/>
</dbReference>
<dbReference type="AlphaFoldDB" id="K9WGC0"/>
<evidence type="ECO:0000256" key="3">
    <source>
        <dbReference type="ARBA" id="ARBA00022598"/>
    </source>
</evidence>
<feature type="region of interest" description="Disordered" evidence="9">
    <location>
        <begin position="404"/>
        <end position="426"/>
    </location>
</feature>
<evidence type="ECO:0000313" key="13">
    <source>
        <dbReference type="Proteomes" id="UP000010471"/>
    </source>
</evidence>
<dbReference type="InterPro" id="IPR017968">
    <property type="entry name" value="Acylphosphatase_CS"/>
</dbReference>
<evidence type="ECO:0000256" key="8">
    <source>
        <dbReference type="PROSITE-ProRule" id="PRU00520"/>
    </source>
</evidence>
<dbReference type="PATRIC" id="fig|1173027.3.peg.3385"/>
<dbReference type="GO" id="GO:0003725">
    <property type="term" value="F:double-stranded RNA binding"/>
    <property type="evidence" value="ECO:0007669"/>
    <property type="project" value="InterPro"/>
</dbReference>
<dbReference type="Gene3D" id="3.90.870.50">
    <property type="match status" value="1"/>
</dbReference>
<dbReference type="GO" id="GO:0016743">
    <property type="term" value="F:carboxyl- or carbamoyltransferase activity"/>
    <property type="evidence" value="ECO:0007669"/>
    <property type="project" value="InterPro"/>
</dbReference>
<dbReference type="PROSITE" id="PS00150">
    <property type="entry name" value="ACYLPHOSPHATASE_1"/>
    <property type="match status" value="1"/>
</dbReference>
<dbReference type="KEGG" id="mic:Mic7113_3072"/>
<evidence type="ECO:0000259" key="11">
    <source>
        <dbReference type="PROSITE" id="PS51163"/>
    </source>
</evidence>
<dbReference type="GO" id="GO:0003998">
    <property type="term" value="F:acylphosphatase activity"/>
    <property type="evidence" value="ECO:0007669"/>
    <property type="project" value="UniProtKB-EC"/>
</dbReference>
<dbReference type="Gene3D" id="3.30.110.120">
    <property type="match status" value="1"/>
</dbReference>
<dbReference type="InterPro" id="IPR055128">
    <property type="entry name" value="HypF_C_2"/>
</dbReference>
<organism evidence="12 13">
    <name type="scientific">Allocoleopsis franciscana PCC 7113</name>
    <dbReference type="NCBI Taxonomy" id="1173027"/>
    <lineage>
        <taxon>Bacteria</taxon>
        <taxon>Bacillati</taxon>
        <taxon>Cyanobacteriota</taxon>
        <taxon>Cyanophyceae</taxon>
        <taxon>Coleofasciculales</taxon>
        <taxon>Coleofasciculaceae</taxon>
        <taxon>Allocoleopsis</taxon>
        <taxon>Allocoleopsis franciscana</taxon>
    </lineage>
</organism>
<evidence type="ECO:0000256" key="9">
    <source>
        <dbReference type="SAM" id="MobiDB-lite"/>
    </source>
</evidence>
<dbReference type="SUPFAM" id="SSF55821">
    <property type="entry name" value="YrdC/RibB"/>
    <property type="match status" value="1"/>
</dbReference>
<dbReference type="Gene3D" id="3.30.420.360">
    <property type="match status" value="1"/>
</dbReference>
<feature type="active site" evidence="8">
    <location>
        <position position="49"/>
    </location>
</feature>
<evidence type="ECO:0000256" key="6">
    <source>
        <dbReference type="ARBA" id="ARBA00022833"/>
    </source>
</evidence>